<feature type="region of interest" description="Disordered" evidence="1">
    <location>
        <begin position="161"/>
        <end position="180"/>
    </location>
</feature>
<accession>A0A060T6Z3</accession>
<evidence type="ECO:0000256" key="1">
    <source>
        <dbReference type="SAM" id="MobiDB-lite"/>
    </source>
</evidence>
<sequence length="778" mass="88722">MRGNDVSTMSQDLSPASNAIRDYFVKQNCQESFISIAFEAKETFSAQLQQSIEKAQKVTDEIIVYVPKGKSQKETIEGILEKLAIKGRSSIGLFGTSYILIMPGPIHQKAIAELARLLIELDQNMFLDHEGPQMITRKLHTPEDSVNRWYQAVRQELRLRDTPPPEELLSDEGEKNKEPDGDMWPSFLELIRKIQGCPFFPTYINETAVSQTTESLFFVGMQWIGATGLLVDTVILQDINKGHDGSTLESVTIYHLDCSARNLRRLVRKHRRTDNHRVLSWALRVKCQRGIECMRALRSVIQLMSDYDRELADATVAERERICLSYTDFLAELAETLSRSFAGLPGAHLLDPWPVSEAKRNPLRLLKECYTLFSRFKRSGIMRDLRSLMDTTEHHYQELLEAAGPTRIRPDFDEEEGIRQVTEILFSERNEIRTCCTRLPNEPPDVRVEQIHPEGVEEPILAVPGTSIHGFITDSDTRSQLGRDSFVDYFEMLSEVEDSQIYAERQPVTLQVSRDCVRKDYLWDFVTAVHGPPDPDIQTVLDLLFADGSIWVTIPLLYLTTKFIRHTLGRPRGTSRSVMVKQLAETLATPDESRQVRFTMNTASREWVKPLYRPKYDKKLLVGHRSRRLDDLDEQDSTAVYAHLYEIEDRALPLLCRQLGSTPPPEPHTREALITRILDIPPRDSIEVQQFLRQLGEDRPPVPRAISMKVKKSRLSNQAKKKLLATLQADEFSTVIREIAGSKQKLHSLEKALSIAPKLLEGVEDPEELLESLALAGT</sequence>
<dbReference type="PhylomeDB" id="A0A060T6Z3"/>
<reference evidence="2" key="1">
    <citation type="submission" date="2014-02" db="EMBL/GenBank/DDBJ databases">
        <authorList>
            <person name="Genoscope - CEA"/>
        </authorList>
    </citation>
    <scope>NUCLEOTIDE SEQUENCE</scope>
    <source>
        <strain evidence="2">LS3</strain>
    </source>
</reference>
<name>A0A060T6Z3_BLAAD</name>
<evidence type="ECO:0000313" key="2">
    <source>
        <dbReference type="EMBL" id="CDP36678.1"/>
    </source>
</evidence>
<gene>
    <name evidence="2" type="ORF">GNLVRS02_ARAD1B18502g</name>
</gene>
<organism evidence="2">
    <name type="scientific">Blastobotrys adeninivorans</name>
    <name type="common">Yeast</name>
    <name type="synonym">Arxula adeninivorans</name>
    <dbReference type="NCBI Taxonomy" id="409370"/>
    <lineage>
        <taxon>Eukaryota</taxon>
        <taxon>Fungi</taxon>
        <taxon>Dikarya</taxon>
        <taxon>Ascomycota</taxon>
        <taxon>Saccharomycotina</taxon>
        <taxon>Dipodascomycetes</taxon>
        <taxon>Dipodascales</taxon>
        <taxon>Trichomonascaceae</taxon>
        <taxon>Blastobotrys</taxon>
    </lineage>
</organism>
<protein>
    <submittedName>
        <fullName evidence="2">ARAD1B18502p</fullName>
    </submittedName>
</protein>
<proteinExistence type="predicted"/>
<dbReference type="AlphaFoldDB" id="A0A060T6Z3"/>
<dbReference type="EMBL" id="HG937692">
    <property type="protein sequence ID" value="CDP36678.1"/>
    <property type="molecule type" value="Genomic_DNA"/>
</dbReference>
<reference evidence="2" key="2">
    <citation type="submission" date="2014-06" db="EMBL/GenBank/DDBJ databases">
        <title>The complete genome of Blastobotrys (Arxula) adeninivorans LS3 - a yeast of biotechnological interest.</title>
        <authorList>
            <person name="Kunze G."/>
            <person name="Gaillardin C."/>
            <person name="Czernicka M."/>
            <person name="Durrens P."/>
            <person name="Martin T."/>
            <person name="Boer E."/>
            <person name="Gabaldon T."/>
            <person name="Cruz J."/>
            <person name="Talla E."/>
            <person name="Marck C."/>
            <person name="Goffeau A."/>
            <person name="Barbe V."/>
            <person name="Baret P."/>
            <person name="Baronian K."/>
            <person name="Beier S."/>
            <person name="Bleykasten C."/>
            <person name="Bode R."/>
            <person name="Casaregola S."/>
            <person name="Despons L."/>
            <person name="Fairhead C."/>
            <person name="Giersberg M."/>
            <person name="Gierski P."/>
            <person name="Hahnel U."/>
            <person name="Hartmann A."/>
            <person name="Jankowska D."/>
            <person name="Jubin C."/>
            <person name="Jung P."/>
            <person name="Lafontaine I."/>
            <person name="Leh-Louis V."/>
            <person name="Lemaire M."/>
            <person name="Marcet-Houben M."/>
            <person name="Mascher M."/>
            <person name="Morel G."/>
            <person name="Richard G.-F."/>
            <person name="Riechen J."/>
            <person name="Sacerdot C."/>
            <person name="Sarkar A."/>
            <person name="Savel G."/>
            <person name="Schacherer J."/>
            <person name="Sherman D."/>
            <person name="Straub M.-L."/>
            <person name="Stein N."/>
            <person name="Thierry A."/>
            <person name="Trautwein-Schult A."/>
            <person name="Westhof E."/>
            <person name="Worch S."/>
            <person name="Dujon B."/>
            <person name="Souciet J.-L."/>
            <person name="Wincker P."/>
            <person name="Scholz U."/>
            <person name="Neuveglise N."/>
        </authorList>
    </citation>
    <scope>NUCLEOTIDE SEQUENCE</scope>
    <source>
        <strain evidence="2">LS3</strain>
    </source>
</reference>